<comment type="caution">
    <text evidence="12">The sequence shown here is derived from an EMBL/GenBank/DDBJ whole genome shotgun (WGS) entry which is preliminary data.</text>
</comment>
<dbReference type="EMBL" id="JAOTOJ010000008">
    <property type="protein sequence ID" value="KAK9397563.1"/>
    <property type="molecule type" value="Genomic_DNA"/>
</dbReference>
<evidence type="ECO:0000259" key="11">
    <source>
        <dbReference type="Pfam" id="PF20772"/>
    </source>
</evidence>
<keyword evidence="6" id="KW-0010">Activator</keyword>
<dbReference type="PANTHER" id="PTHR12532:SF0">
    <property type="entry name" value="TRANSLATIONAL ACTIVATOR OF CYTOCHROME C OXIDASE 1"/>
    <property type="match status" value="1"/>
</dbReference>
<name>A0AAW1B7P9_CROAD</name>
<evidence type="ECO:0000256" key="9">
    <source>
        <dbReference type="ARBA" id="ARBA00075676"/>
    </source>
</evidence>
<dbReference type="Proteomes" id="UP001474421">
    <property type="component" value="Unassembled WGS sequence"/>
</dbReference>
<reference evidence="12 13" key="1">
    <citation type="journal article" date="2024" name="Proc. Natl. Acad. Sci. U.S.A.">
        <title>The genetic regulatory architecture and epigenomic basis for age-related changes in rattlesnake venom.</title>
        <authorList>
            <person name="Hogan M.P."/>
            <person name="Holding M.L."/>
            <person name="Nystrom G.S."/>
            <person name="Colston T.J."/>
            <person name="Bartlett D.A."/>
            <person name="Mason A.J."/>
            <person name="Ellsworth S.A."/>
            <person name="Rautsaw R.M."/>
            <person name="Lawrence K.C."/>
            <person name="Strickland J.L."/>
            <person name="He B."/>
            <person name="Fraser P."/>
            <person name="Margres M.J."/>
            <person name="Gilbert D.M."/>
            <person name="Gibbs H.L."/>
            <person name="Parkinson C.L."/>
            <person name="Rokyta D.R."/>
        </authorList>
    </citation>
    <scope>NUCLEOTIDE SEQUENCE [LARGE SCALE GENOMIC DNA]</scope>
    <source>
        <strain evidence="12">DRR0105</strain>
    </source>
</reference>
<dbReference type="SUPFAM" id="SSF75625">
    <property type="entry name" value="YebC-like"/>
    <property type="match status" value="1"/>
</dbReference>
<evidence type="ECO:0000256" key="6">
    <source>
        <dbReference type="ARBA" id="ARBA00023159"/>
    </source>
</evidence>
<sequence length="292" mass="32505">MYCLPDWEVCGQSKVMSVGCIYTRLSLLLRPPRLMLFHHPSCAIHASSATLAGHNKWSKVRHIKGPKDIARSLVFQKLTMMIRFAVREGGPNPHLNTNLANIIEVCRRKNMPKNSIETAISGAEKMKSIYHFCSIRGPGGSSFYVEILTDNLKRTSNEIRHLLNKNGGSIAEGIHNHFEKKGVVIVSKEDKSGSPVSLDQALDLAIEAGAEDVQEEEEEDEKVVFRFISSVSTLHQVREKLESLGLCSLSAGLEFIPIVHAQLSDPEIEMAVRLLEALEDHVDVVRVYNNIA</sequence>
<comment type="subcellular location">
    <subcellularLocation>
        <location evidence="1">Mitochondrion</location>
    </subcellularLocation>
</comment>
<dbReference type="Pfam" id="PF01709">
    <property type="entry name" value="Transcrip_reg"/>
    <property type="match status" value="1"/>
</dbReference>
<proteinExistence type="inferred from homology"/>
<dbReference type="FunFam" id="3.30.70.980:FF:000008">
    <property type="entry name" value="Translational activator of cytochrome c oxidase 1"/>
    <property type="match status" value="1"/>
</dbReference>
<organism evidence="12 13">
    <name type="scientific">Crotalus adamanteus</name>
    <name type="common">Eastern diamondback rattlesnake</name>
    <dbReference type="NCBI Taxonomy" id="8729"/>
    <lineage>
        <taxon>Eukaryota</taxon>
        <taxon>Metazoa</taxon>
        <taxon>Chordata</taxon>
        <taxon>Craniata</taxon>
        <taxon>Vertebrata</taxon>
        <taxon>Euteleostomi</taxon>
        <taxon>Lepidosauria</taxon>
        <taxon>Squamata</taxon>
        <taxon>Bifurcata</taxon>
        <taxon>Unidentata</taxon>
        <taxon>Episquamata</taxon>
        <taxon>Toxicofera</taxon>
        <taxon>Serpentes</taxon>
        <taxon>Colubroidea</taxon>
        <taxon>Viperidae</taxon>
        <taxon>Crotalinae</taxon>
        <taxon>Crotalus</taxon>
    </lineage>
</organism>
<evidence type="ECO:0000259" key="10">
    <source>
        <dbReference type="Pfam" id="PF01709"/>
    </source>
</evidence>
<dbReference type="Gene3D" id="1.10.10.200">
    <property type="match status" value="1"/>
</dbReference>
<dbReference type="PANTHER" id="PTHR12532">
    <property type="entry name" value="TRANSLATIONAL ACTIVATOR OF CYTOCHROME C OXIDASE 1"/>
    <property type="match status" value="1"/>
</dbReference>
<dbReference type="Pfam" id="PF20772">
    <property type="entry name" value="TACO1_YebC_N"/>
    <property type="match status" value="1"/>
</dbReference>
<comment type="similarity">
    <text evidence="2">Belongs to the TACO1 family.</text>
</comment>
<accession>A0AAW1B7P9</accession>
<evidence type="ECO:0000256" key="4">
    <source>
        <dbReference type="ARBA" id="ARBA00023054"/>
    </source>
</evidence>
<evidence type="ECO:0000256" key="5">
    <source>
        <dbReference type="ARBA" id="ARBA00023128"/>
    </source>
</evidence>
<comment type="function">
    <text evidence="7">Acts as a translational activator of mitochondrially-encoded cytochrome c oxidase 1.</text>
</comment>
<keyword evidence="4" id="KW-0175">Coiled coil</keyword>
<gene>
    <name evidence="12" type="ORF">NXF25_020924</name>
</gene>
<evidence type="ECO:0000256" key="7">
    <source>
        <dbReference type="ARBA" id="ARBA00053642"/>
    </source>
</evidence>
<dbReference type="GO" id="GO:0005739">
    <property type="term" value="C:mitochondrion"/>
    <property type="evidence" value="ECO:0007669"/>
    <property type="project" value="UniProtKB-SubCell"/>
</dbReference>
<evidence type="ECO:0000313" key="12">
    <source>
        <dbReference type="EMBL" id="KAK9397563.1"/>
    </source>
</evidence>
<keyword evidence="13" id="KW-1185">Reference proteome</keyword>
<dbReference type="GO" id="GO:0006417">
    <property type="term" value="P:regulation of translation"/>
    <property type="evidence" value="ECO:0007669"/>
    <property type="project" value="UniProtKB-KW"/>
</dbReference>
<dbReference type="InterPro" id="IPR026564">
    <property type="entry name" value="Transcrip_reg_TACO1-like_dom3"/>
</dbReference>
<evidence type="ECO:0000256" key="8">
    <source>
        <dbReference type="ARBA" id="ARBA00073666"/>
    </source>
</evidence>
<dbReference type="FunFam" id="1.10.10.200:FF:000002">
    <property type="entry name" value="Probable transcriptional regulatory protein CLM62_37755"/>
    <property type="match status" value="1"/>
</dbReference>
<evidence type="ECO:0000256" key="3">
    <source>
        <dbReference type="ARBA" id="ARBA00022845"/>
    </source>
</evidence>
<protein>
    <recommendedName>
        <fullName evidence="8">Translational activator of cytochrome c oxidase 1</fullName>
    </recommendedName>
    <alternativeName>
        <fullName evidence="9">Coiled-coil domain-containing protein 44</fullName>
    </alternativeName>
</protein>
<keyword evidence="3" id="KW-0810">Translation regulation</keyword>
<dbReference type="InterPro" id="IPR017856">
    <property type="entry name" value="Integrase-like_N"/>
</dbReference>
<evidence type="ECO:0000256" key="1">
    <source>
        <dbReference type="ARBA" id="ARBA00004173"/>
    </source>
</evidence>
<dbReference type="InterPro" id="IPR029072">
    <property type="entry name" value="YebC-like"/>
</dbReference>
<dbReference type="InterPro" id="IPR002876">
    <property type="entry name" value="Transcrip_reg_TACO1-like"/>
</dbReference>
<dbReference type="InterPro" id="IPR049083">
    <property type="entry name" value="TACO1_YebC_N"/>
</dbReference>
<keyword evidence="5" id="KW-0496">Mitochondrion</keyword>
<feature type="domain" description="TACO1/YebC-like second and third" evidence="10">
    <location>
        <begin position="135"/>
        <end position="291"/>
    </location>
</feature>
<feature type="domain" description="TACO1/YebC-like N-terminal" evidence="11">
    <location>
        <begin position="55"/>
        <end position="124"/>
    </location>
</feature>
<dbReference type="Gene3D" id="3.30.70.980">
    <property type="match status" value="2"/>
</dbReference>
<dbReference type="InterPro" id="IPR048300">
    <property type="entry name" value="TACO1_YebC-like_2nd/3rd_dom"/>
</dbReference>
<evidence type="ECO:0000313" key="13">
    <source>
        <dbReference type="Proteomes" id="UP001474421"/>
    </source>
</evidence>
<evidence type="ECO:0000256" key="2">
    <source>
        <dbReference type="ARBA" id="ARBA00008724"/>
    </source>
</evidence>
<dbReference type="AlphaFoldDB" id="A0AAW1B7P9"/>